<dbReference type="PANTHER" id="PTHR11571:SF150">
    <property type="entry name" value="GLUTATHIONE S-TRANSFERASE"/>
    <property type="match status" value="1"/>
</dbReference>
<dbReference type="InterPro" id="IPR004045">
    <property type="entry name" value="Glutathione_S-Trfase_N"/>
</dbReference>
<dbReference type="SFLD" id="SFLDG00363">
    <property type="entry name" value="AMPS_(cytGST):_Alpha-__Mu-__Pi"/>
    <property type="match status" value="1"/>
</dbReference>
<dbReference type="InterPro" id="IPR050213">
    <property type="entry name" value="GST_superfamily"/>
</dbReference>
<feature type="domain" description="GST C-terminal" evidence="2">
    <location>
        <begin position="81"/>
        <end position="204"/>
    </location>
</feature>
<dbReference type="SFLD" id="SFLDG01205">
    <property type="entry name" value="AMPS.1"/>
    <property type="match status" value="1"/>
</dbReference>
<comment type="caution">
    <text evidence="3">The sequence shown here is derived from an EMBL/GenBank/DDBJ whole genome shotgun (WGS) entry which is preliminary data.</text>
</comment>
<dbReference type="SUPFAM" id="SSF47616">
    <property type="entry name" value="GST C-terminal domain-like"/>
    <property type="match status" value="1"/>
</dbReference>
<dbReference type="InterPro" id="IPR040079">
    <property type="entry name" value="Glutathione_S-Trfase"/>
</dbReference>
<dbReference type="GO" id="GO:0004364">
    <property type="term" value="F:glutathione transferase activity"/>
    <property type="evidence" value="ECO:0007669"/>
    <property type="project" value="TreeGrafter"/>
</dbReference>
<dbReference type="FunFam" id="1.20.1050.10:FF:000030">
    <property type="entry name" value="Glutathione S-transferase S1"/>
    <property type="match status" value="1"/>
</dbReference>
<organism evidence="3 4">
    <name type="scientific">Holothuria leucospilota</name>
    <name type="common">Black long sea cucumber</name>
    <name type="synonym">Mertensiothuria leucospilota</name>
    <dbReference type="NCBI Taxonomy" id="206669"/>
    <lineage>
        <taxon>Eukaryota</taxon>
        <taxon>Metazoa</taxon>
        <taxon>Echinodermata</taxon>
        <taxon>Eleutherozoa</taxon>
        <taxon>Echinozoa</taxon>
        <taxon>Holothuroidea</taxon>
        <taxon>Aspidochirotacea</taxon>
        <taxon>Aspidochirotida</taxon>
        <taxon>Holothuriidae</taxon>
        <taxon>Holothuria</taxon>
    </lineage>
</organism>
<dbReference type="OrthoDB" id="414243at2759"/>
<dbReference type="CDD" id="cd03192">
    <property type="entry name" value="GST_C_Sigma_like"/>
    <property type="match status" value="1"/>
</dbReference>
<accession>A0A9Q0YLE1</accession>
<dbReference type="PROSITE" id="PS50404">
    <property type="entry name" value="GST_NTER"/>
    <property type="match status" value="1"/>
</dbReference>
<dbReference type="GO" id="GO:0006749">
    <property type="term" value="P:glutathione metabolic process"/>
    <property type="evidence" value="ECO:0007669"/>
    <property type="project" value="TreeGrafter"/>
</dbReference>
<dbReference type="Pfam" id="PF02798">
    <property type="entry name" value="GST_N"/>
    <property type="match status" value="1"/>
</dbReference>
<dbReference type="SFLD" id="SFLDS00019">
    <property type="entry name" value="Glutathione_Transferase_(cytos"/>
    <property type="match status" value="1"/>
</dbReference>
<dbReference type="PROSITE" id="PS50405">
    <property type="entry name" value="GST_CTER"/>
    <property type="match status" value="1"/>
</dbReference>
<dbReference type="Proteomes" id="UP001152320">
    <property type="component" value="Chromosome 20"/>
</dbReference>
<evidence type="ECO:0000259" key="2">
    <source>
        <dbReference type="PROSITE" id="PS50405"/>
    </source>
</evidence>
<dbReference type="SUPFAM" id="SSF52833">
    <property type="entry name" value="Thioredoxin-like"/>
    <property type="match status" value="1"/>
</dbReference>
<protein>
    <submittedName>
        <fullName evidence="3">S-crystallin 4</fullName>
    </submittedName>
</protein>
<keyword evidence="4" id="KW-1185">Reference proteome</keyword>
<dbReference type="InterPro" id="IPR004046">
    <property type="entry name" value="GST_C"/>
</dbReference>
<dbReference type="InterPro" id="IPR010987">
    <property type="entry name" value="Glutathione-S-Trfase_C-like"/>
</dbReference>
<dbReference type="Gene3D" id="1.20.1050.10">
    <property type="match status" value="1"/>
</dbReference>
<dbReference type="CDD" id="cd03039">
    <property type="entry name" value="GST_N_Sigma_like"/>
    <property type="match status" value="1"/>
</dbReference>
<dbReference type="InterPro" id="IPR036282">
    <property type="entry name" value="Glutathione-S-Trfase_C_sf"/>
</dbReference>
<dbReference type="FunFam" id="3.40.30.10:FF:000189">
    <property type="entry name" value="Glutathione S-Transferase"/>
    <property type="match status" value="1"/>
</dbReference>
<proteinExistence type="predicted"/>
<reference evidence="3" key="1">
    <citation type="submission" date="2021-10" db="EMBL/GenBank/DDBJ databases">
        <title>Tropical sea cucumber genome reveals ecological adaptation and Cuvierian tubules defense mechanism.</title>
        <authorList>
            <person name="Chen T."/>
        </authorList>
    </citation>
    <scope>NUCLEOTIDE SEQUENCE</scope>
    <source>
        <strain evidence="3">Nanhai2018</strain>
        <tissue evidence="3">Muscle</tissue>
    </source>
</reference>
<dbReference type="EMBL" id="JAIZAY010000020">
    <property type="protein sequence ID" value="KAJ8022784.1"/>
    <property type="molecule type" value="Genomic_DNA"/>
</dbReference>
<evidence type="ECO:0000313" key="4">
    <source>
        <dbReference type="Proteomes" id="UP001152320"/>
    </source>
</evidence>
<evidence type="ECO:0000259" key="1">
    <source>
        <dbReference type="PROSITE" id="PS50404"/>
    </source>
</evidence>
<gene>
    <name evidence="3" type="ORF">HOLleu_37774</name>
</gene>
<name>A0A9Q0YLE1_HOLLE</name>
<dbReference type="Pfam" id="PF14497">
    <property type="entry name" value="GST_C_3"/>
    <property type="match status" value="1"/>
</dbReference>
<evidence type="ECO:0000313" key="3">
    <source>
        <dbReference type="EMBL" id="KAJ8022784.1"/>
    </source>
</evidence>
<dbReference type="Gene3D" id="3.40.30.10">
    <property type="entry name" value="Glutaredoxin"/>
    <property type="match status" value="1"/>
</dbReference>
<dbReference type="InterPro" id="IPR036249">
    <property type="entry name" value="Thioredoxin-like_sf"/>
</dbReference>
<dbReference type="AlphaFoldDB" id="A0A9Q0YLE1"/>
<feature type="domain" description="GST N-terminal" evidence="1">
    <location>
        <begin position="2"/>
        <end position="79"/>
    </location>
</feature>
<dbReference type="PANTHER" id="PTHR11571">
    <property type="entry name" value="GLUTATHIONE S-TRANSFERASE"/>
    <property type="match status" value="1"/>
</dbReference>
<sequence length="204" mass="23468">MPTYKLIYFNAMGVVEPARFLFALAGQEYEDVRIERENWPDLKKTLPLGQLPVLEVDGIKIAQSQAIFRYLARELGFYGGNALESAKIDTVIETLNDFITQARKYFFEKDEAKKAEFKKDVLEVQAPKYMKLLEVLLDLNTEGDGFFVGSKISLADVLVFYAFTDRFDSLQIEVTEPKLKALLEKIKAHPKMADWLNKRPKTQF</sequence>